<dbReference type="InterPro" id="IPR001611">
    <property type="entry name" value="Leu-rich_rpt"/>
</dbReference>
<dbReference type="Gene3D" id="3.80.10.10">
    <property type="entry name" value="Ribonuclease Inhibitor"/>
    <property type="match status" value="1"/>
</dbReference>
<dbReference type="PROSITE" id="PS51450">
    <property type="entry name" value="LRR"/>
    <property type="match status" value="1"/>
</dbReference>
<dbReference type="InterPro" id="IPR003591">
    <property type="entry name" value="Leu-rich_rpt_typical-subtyp"/>
</dbReference>
<keyword evidence="4" id="KW-0677">Repeat</keyword>
<reference evidence="6" key="1">
    <citation type="submission" date="2023-07" db="EMBL/GenBank/DDBJ databases">
        <authorList>
            <person name="Stuckert A."/>
        </authorList>
    </citation>
    <scope>NUCLEOTIDE SEQUENCE</scope>
</reference>
<dbReference type="SUPFAM" id="SSF52058">
    <property type="entry name" value="L domain-like"/>
    <property type="match status" value="1"/>
</dbReference>
<feature type="region of interest" description="Disordered" evidence="5">
    <location>
        <begin position="89"/>
        <end position="153"/>
    </location>
</feature>
<keyword evidence="3" id="KW-0433">Leucine-rich repeat</keyword>
<keyword evidence="7" id="KW-1185">Reference proteome</keyword>
<keyword evidence="2" id="KW-0963">Cytoplasm</keyword>
<evidence type="ECO:0000256" key="1">
    <source>
        <dbReference type="ARBA" id="ARBA00004496"/>
    </source>
</evidence>
<feature type="compositionally biased region" description="Basic and acidic residues" evidence="5">
    <location>
        <begin position="132"/>
        <end position="143"/>
    </location>
</feature>
<name>A0ABN9L0L8_9NEOB</name>
<feature type="compositionally biased region" description="Basic and acidic residues" evidence="5">
    <location>
        <begin position="95"/>
        <end position="108"/>
    </location>
</feature>
<proteinExistence type="predicted"/>
<sequence>MNGIQRITVIPGEFPQLEVLDLSYNSLFPGDILQLGALPRLRVLCLSGNRLTHLPLDLSAPPTKDPEIRMFQSLEVFMLDDNLLSPSRSVCEPGRTARDDFAKNRDIRSTGGKKSKPPRKTGVWSTLARPSKPREKRGAKESSSRQGKPKRCNGCFTALIKREELNKFNPTVRHNRTEDPEIGHNKRRKHHRGKKERDRVRNGAFTGLGGISPNMEKMRPGQW</sequence>
<dbReference type="PANTHER" id="PTHR22710:SF2">
    <property type="entry name" value="X-RAY RADIATION RESISTANCE-ASSOCIATED PROTEIN 1"/>
    <property type="match status" value="1"/>
</dbReference>
<organism evidence="6 7">
    <name type="scientific">Ranitomeya imitator</name>
    <name type="common">mimic poison frog</name>
    <dbReference type="NCBI Taxonomy" id="111125"/>
    <lineage>
        <taxon>Eukaryota</taxon>
        <taxon>Metazoa</taxon>
        <taxon>Chordata</taxon>
        <taxon>Craniata</taxon>
        <taxon>Vertebrata</taxon>
        <taxon>Euteleostomi</taxon>
        <taxon>Amphibia</taxon>
        <taxon>Batrachia</taxon>
        <taxon>Anura</taxon>
        <taxon>Neobatrachia</taxon>
        <taxon>Hyloidea</taxon>
        <taxon>Dendrobatidae</taxon>
        <taxon>Dendrobatinae</taxon>
        <taxon>Ranitomeya</taxon>
    </lineage>
</organism>
<comment type="subcellular location">
    <subcellularLocation>
        <location evidence="1">Cytoplasm</location>
    </subcellularLocation>
</comment>
<evidence type="ECO:0000256" key="4">
    <source>
        <dbReference type="ARBA" id="ARBA00022737"/>
    </source>
</evidence>
<gene>
    <name evidence="6" type="ORF">RIMI_LOCUS4162050</name>
</gene>
<dbReference type="EMBL" id="CAUEEQ010006568">
    <property type="protein sequence ID" value="CAJ0930254.1"/>
    <property type="molecule type" value="Genomic_DNA"/>
</dbReference>
<protein>
    <submittedName>
        <fullName evidence="6">Uncharacterized protein</fullName>
    </submittedName>
</protein>
<dbReference type="PANTHER" id="PTHR22710">
    <property type="entry name" value="X-RAY RADIATION RESISTANCE ASSOCIATED PROTEIN 1 XRRA1"/>
    <property type="match status" value="1"/>
</dbReference>
<accession>A0ABN9L0L8</accession>
<evidence type="ECO:0000256" key="2">
    <source>
        <dbReference type="ARBA" id="ARBA00022490"/>
    </source>
</evidence>
<dbReference type="SMART" id="SM00369">
    <property type="entry name" value="LRR_TYP"/>
    <property type="match status" value="2"/>
</dbReference>
<dbReference type="Proteomes" id="UP001176940">
    <property type="component" value="Unassembled WGS sequence"/>
</dbReference>
<feature type="region of interest" description="Disordered" evidence="5">
    <location>
        <begin position="167"/>
        <end position="223"/>
    </location>
</feature>
<dbReference type="InterPro" id="IPR032675">
    <property type="entry name" value="LRR_dom_sf"/>
</dbReference>
<feature type="compositionally biased region" description="Basic residues" evidence="5">
    <location>
        <begin position="185"/>
        <end position="194"/>
    </location>
</feature>
<evidence type="ECO:0000313" key="6">
    <source>
        <dbReference type="EMBL" id="CAJ0930254.1"/>
    </source>
</evidence>
<evidence type="ECO:0000256" key="3">
    <source>
        <dbReference type="ARBA" id="ARBA00022614"/>
    </source>
</evidence>
<evidence type="ECO:0000313" key="7">
    <source>
        <dbReference type="Proteomes" id="UP001176940"/>
    </source>
</evidence>
<evidence type="ECO:0000256" key="5">
    <source>
        <dbReference type="SAM" id="MobiDB-lite"/>
    </source>
</evidence>
<feature type="compositionally biased region" description="Basic and acidic residues" evidence="5">
    <location>
        <begin position="175"/>
        <end position="184"/>
    </location>
</feature>
<comment type="caution">
    <text evidence="6">The sequence shown here is derived from an EMBL/GenBank/DDBJ whole genome shotgun (WGS) entry which is preliminary data.</text>
</comment>
<dbReference type="Pfam" id="PF00560">
    <property type="entry name" value="LRR_1"/>
    <property type="match status" value="2"/>
</dbReference>